<sequence length="187" mass="20126">MKLCMSAPVPANDQGVSRRPRGGRRGDHLSGEPRRVTPAGAQAGRVHAPGGRWFRALSLSGVERKCSSSHASQGCSGVVECSLPPRNASSFYRVLLRELPRCCAPLPPSVSAILSVPNQPHPIALFAFLLARVSPRLSVLRVAQHNHTGYTKIVCLAAVKTWPRRFSWPAEAKSAPVTASDNEHLSP</sequence>
<proteinExistence type="predicted"/>
<evidence type="ECO:0000313" key="2">
    <source>
        <dbReference type="EMBL" id="KAH7932251.1"/>
    </source>
</evidence>
<accession>A0A9J6CUJ9</accession>
<protein>
    <submittedName>
        <fullName evidence="2">Uncharacterized protein</fullName>
    </submittedName>
</protein>
<name>A0A9J6CUJ9_RHIMP</name>
<reference evidence="2" key="1">
    <citation type="journal article" date="2020" name="Cell">
        <title>Large-Scale Comparative Analyses of Tick Genomes Elucidate Their Genetic Diversity and Vector Capacities.</title>
        <authorList>
            <consortium name="Tick Genome and Microbiome Consortium (TIGMIC)"/>
            <person name="Jia N."/>
            <person name="Wang J."/>
            <person name="Shi W."/>
            <person name="Du L."/>
            <person name="Sun Y."/>
            <person name="Zhan W."/>
            <person name="Jiang J.F."/>
            <person name="Wang Q."/>
            <person name="Zhang B."/>
            <person name="Ji P."/>
            <person name="Bell-Sakyi L."/>
            <person name="Cui X.M."/>
            <person name="Yuan T.T."/>
            <person name="Jiang B.G."/>
            <person name="Yang W.F."/>
            <person name="Lam T.T."/>
            <person name="Chang Q.C."/>
            <person name="Ding S.J."/>
            <person name="Wang X.J."/>
            <person name="Zhu J.G."/>
            <person name="Ruan X.D."/>
            <person name="Zhao L."/>
            <person name="Wei J.T."/>
            <person name="Ye R.Z."/>
            <person name="Que T.C."/>
            <person name="Du C.H."/>
            <person name="Zhou Y.H."/>
            <person name="Cheng J.X."/>
            <person name="Dai P.F."/>
            <person name="Guo W.B."/>
            <person name="Han X.H."/>
            <person name="Huang E.J."/>
            <person name="Li L.F."/>
            <person name="Wei W."/>
            <person name="Gao Y.C."/>
            <person name="Liu J.Z."/>
            <person name="Shao H.Z."/>
            <person name="Wang X."/>
            <person name="Wang C.C."/>
            <person name="Yang T.C."/>
            <person name="Huo Q.B."/>
            <person name="Li W."/>
            <person name="Chen H.Y."/>
            <person name="Chen S.E."/>
            <person name="Zhou L.G."/>
            <person name="Ni X.B."/>
            <person name="Tian J.H."/>
            <person name="Sheng Y."/>
            <person name="Liu T."/>
            <person name="Pan Y.S."/>
            <person name="Xia L.Y."/>
            <person name="Li J."/>
            <person name="Zhao F."/>
            <person name="Cao W.C."/>
        </authorList>
    </citation>
    <scope>NUCLEOTIDE SEQUENCE</scope>
    <source>
        <strain evidence="2">Rmic-2018</strain>
    </source>
</reference>
<reference evidence="2" key="2">
    <citation type="submission" date="2021-09" db="EMBL/GenBank/DDBJ databases">
        <authorList>
            <person name="Jia N."/>
            <person name="Wang J."/>
            <person name="Shi W."/>
            <person name="Du L."/>
            <person name="Sun Y."/>
            <person name="Zhan W."/>
            <person name="Jiang J."/>
            <person name="Wang Q."/>
            <person name="Zhang B."/>
            <person name="Ji P."/>
            <person name="Sakyi L.B."/>
            <person name="Cui X."/>
            <person name="Yuan T."/>
            <person name="Jiang B."/>
            <person name="Yang W."/>
            <person name="Lam T.T.-Y."/>
            <person name="Chang Q."/>
            <person name="Ding S."/>
            <person name="Wang X."/>
            <person name="Zhu J."/>
            <person name="Ruan X."/>
            <person name="Zhao L."/>
            <person name="Wei J."/>
            <person name="Que T."/>
            <person name="Du C."/>
            <person name="Cheng J."/>
            <person name="Dai P."/>
            <person name="Han X."/>
            <person name="Huang E."/>
            <person name="Gao Y."/>
            <person name="Liu J."/>
            <person name="Shao H."/>
            <person name="Ye R."/>
            <person name="Li L."/>
            <person name="Wei W."/>
            <person name="Wang X."/>
            <person name="Wang C."/>
            <person name="Huo Q."/>
            <person name="Li W."/>
            <person name="Guo W."/>
            <person name="Chen H."/>
            <person name="Chen S."/>
            <person name="Zhou L."/>
            <person name="Zhou L."/>
            <person name="Ni X."/>
            <person name="Tian J."/>
            <person name="Zhou Y."/>
            <person name="Sheng Y."/>
            <person name="Liu T."/>
            <person name="Pan Y."/>
            <person name="Xia L."/>
            <person name="Li J."/>
            <person name="Zhao F."/>
            <person name="Cao W."/>
        </authorList>
    </citation>
    <scope>NUCLEOTIDE SEQUENCE</scope>
    <source>
        <strain evidence="2">Rmic-2018</strain>
        <tissue evidence="2">Larvae</tissue>
    </source>
</reference>
<evidence type="ECO:0000256" key="1">
    <source>
        <dbReference type="SAM" id="MobiDB-lite"/>
    </source>
</evidence>
<gene>
    <name evidence="2" type="ORF">HPB51_029392</name>
</gene>
<evidence type="ECO:0000313" key="3">
    <source>
        <dbReference type="Proteomes" id="UP000821866"/>
    </source>
</evidence>
<dbReference type="EMBL" id="JABSTU010006805">
    <property type="protein sequence ID" value="KAH7932251.1"/>
    <property type="molecule type" value="Genomic_DNA"/>
</dbReference>
<organism evidence="2 3">
    <name type="scientific">Rhipicephalus microplus</name>
    <name type="common">Cattle tick</name>
    <name type="synonym">Boophilus microplus</name>
    <dbReference type="NCBI Taxonomy" id="6941"/>
    <lineage>
        <taxon>Eukaryota</taxon>
        <taxon>Metazoa</taxon>
        <taxon>Ecdysozoa</taxon>
        <taxon>Arthropoda</taxon>
        <taxon>Chelicerata</taxon>
        <taxon>Arachnida</taxon>
        <taxon>Acari</taxon>
        <taxon>Parasitiformes</taxon>
        <taxon>Ixodida</taxon>
        <taxon>Ixodoidea</taxon>
        <taxon>Ixodidae</taxon>
        <taxon>Rhipicephalinae</taxon>
        <taxon>Rhipicephalus</taxon>
        <taxon>Boophilus</taxon>
    </lineage>
</organism>
<dbReference type="Proteomes" id="UP000821866">
    <property type="component" value="Unassembled WGS sequence"/>
</dbReference>
<dbReference type="AlphaFoldDB" id="A0A9J6CUJ9"/>
<comment type="caution">
    <text evidence="2">The sequence shown here is derived from an EMBL/GenBank/DDBJ whole genome shotgun (WGS) entry which is preliminary data.</text>
</comment>
<feature type="region of interest" description="Disordered" evidence="1">
    <location>
        <begin position="1"/>
        <end position="44"/>
    </location>
</feature>
<feature type="compositionally biased region" description="Basic and acidic residues" evidence="1">
    <location>
        <begin position="24"/>
        <end position="35"/>
    </location>
</feature>
<keyword evidence="3" id="KW-1185">Reference proteome</keyword>